<dbReference type="EMBL" id="JAHRIP010010326">
    <property type="protein sequence ID" value="MEQ2283667.1"/>
    <property type="molecule type" value="Genomic_DNA"/>
</dbReference>
<comment type="caution">
    <text evidence="2">The sequence shown here is derived from an EMBL/GenBank/DDBJ whole genome shotgun (WGS) entry which is preliminary data.</text>
</comment>
<evidence type="ECO:0000313" key="2">
    <source>
        <dbReference type="EMBL" id="MEQ2283667.1"/>
    </source>
</evidence>
<keyword evidence="1" id="KW-0732">Signal</keyword>
<accession>A0ABV0XQG9</accession>
<evidence type="ECO:0000256" key="1">
    <source>
        <dbReference type="SAM" id="SignalP"/>
    </source>
</evidence>
<sequence>MYVPVCWLWFPTYVHLCTGMSKVCLSPRLYLGLNLASGKFLIEAKCVSVSTVADHFSSYFKTLYYQMPCSCEERQKFSLNVATRGILDGKQQRKEISEKNAVNHTISVCVSRYRVTSLDQNLTELT</sequence>
<reference evidence="2 3" key="1">
    <citation type="submission" date="2021-06" db="EMBL/GenBank/DDBJ databases">
        <authorList>
            <person name="Palmer J.M."/>
        </authorList>
    </citation>
    <scope>NUCLEOTIDE SEQUENCE [LARGE SCALE GENOMIC DNA]</scope>
    <source>
        <strain evidence="2 3">AS_MEX2019</strain>
        <tissue evidence="2">Muscle</tissue>
    </source>
</reference>
<feature type="chain" id="PRO_5047300614" evidence="1">
    <location>
        <begin position="20"/>
        <end position="126"/>
    </location>
</feature>
<name>A0ABV0XQG9_9TELE</name>
<evidence type="ECO:0000313" key="3">
    <source>
        <dbReference type="Proteomes" id="UP001469553"/>
    </source>
</evidence>
<protein>
    <submittedName>
        <fullName evidence="2">Uncharacterized protein</fullName>
    </submittedName>
</protein>
<dbReference type="Proteomes" id="UP001469553">
    <property type="component" value="Unassembled WGS sequence"/>
</dbReference>
<proteinExistence type="predicted"/>
<organism evidence="2 3">
    <name type="scientific">Ameca splendens</name>
    <dbReference type="NCBI Taxonomy" id="208324"/>
    <lineage>
        <taxon>Eukaryota</taxon>
        <taxon>Metazoa</taxon>
        <taxon>Chordata</taxon>
        <taxon>Craniata</taxon>
        <taxon>Vertebrata</taxon>
        <taxon>Euteleostomi</taxon>
        <taxon>Actinopterygii</taxon>
        <taxon>Neopterygii</taxon>
        <taxon>Teleostei</taxon>
        <taxon>Neoteleostei</taxon>
        <taxon>Acanthomorphata</taxon>
        <taxon>Ovalentaria</taxon>
        <taxon>Atherinomorphae</taxon>
        <taxon>Cyprinodontiformes</taxon>
        <taxon>Goodeidae</taxon>
        <taxon>Ameca</taxon>
    </lineage>
</organism>
<gene>
    <name evidence="2" type="ORF">AMECASPLE_013873</name>
</gene>
<keyword evidence="3" id="KW-1185">Reference proteome</keyword>
<feature type="signal peptide" evidence="1">
    <location>
        <begin position="1"/>
        <end position="19"/>
    </location>
</feature>